<organism evidence="1 2">
    <name type="scientific">Symbiodinium microadriaticum</name>
    <name type="common">Dinoflagellate</name>
    <name type="synonym">Zooxanthella microadriatica</name>
    <dbReference type="NCBI Taxonomy" id="2951"/>
    <lineage>
        <taxon>Eukaryota</taxon>
        <taxon>Sar</taxon>
        <taxon>Alveolata</taxon>
        <taxon>Dinophyceae</taxon>
        <taxon>Suessiales</taxon>
        <taxon>Symbiodiniaceae</taxon>
        <taxon>Symbiodinium</taxon>
    </lineage>
</organism>
<name>A0A1Q9ECB8_SYMMI</name>
<dbReference type="InterPro" id="IPR016181">
    <property type="entry name" value="Acyl_CoA_acyltransferase"/>
</dbReference>
<dbReference type="Proteomes" id="UP000186817">
    <property type="component" value="Unassembled WGS sequence"/>
</dbReference>
<dbReference type="AlphaFoldDB" id="A0A1Q9ECB8"/>
<gene>
    <name evidence="1" type="ORF">AK812_SmicGene11813</name>
</gene>
<dbReference type="SUPFAM" id="SSF55729">
    <property type="entry name" value="Acyl-CoA N-acyltransferases (Nat)"/>
    <property type="match status" value="1"/>
</dbReference>
<dbReference type="EMBL" id="LSRX01000195">
    <property type="protein sequence ID" value="OLQ05075.1"/>
    <property type="molecule type" value="Genomic_DNA"/>
</dbReference>
<keyword evidence="2" id="KW-1185">Reference proteome</keyword>
<proteinExistence type="predicted"/>
<evidence type="ECO:0000313" key="2">
    <source>
        <dbReference type="Proteomes" id="UP000186817"/>
    </source>
</evidence>
<accession>A0A1Q9ECB8</accession>
<evidence type="ECO:0000313" key="1">
    <source>
        <dbReference type="EMBL" id="OLQ05075.1"/>
    </source>
</evidence>
<reference evidence="1 2" key="1">
    <citation type="submission" date="2016-02" db="EMBL/GenBank/DDBJ databases">
        <title>Genome analysis of coral dinoflagellate symbionts highlights evolutionary adaptations to a symbiotic lifestyle.</title>
        <authorList>
            <person name="Aranda M."/>
            <person name="Li Y."/>
            <person name="Liew Y.J."/>
            <person name="Baumgarten S."/>
            <person name="Simakov O."/>
            <person name="Wilson M."/>
            <person name="Piel J."/>
            <person name="Ashoor H."/>
            <person name="Bougouffa S."/>
            <person name="Bajic V.B."/>
            <person name="Ryu T."/>
            <person name="Ravasi T."/>
            <person name="Bayer T."/>
            <person name="Micklem G."/>
            <person name="Kim H."/>
            <person name="Bhak J."/>
            <person name="Lajeunesse T.C."/>
            <person name="Voolstra C.R."/>
        </authorList>
    </citation>
    <scope>NUCLEOTIDE SEQUENCE [LARGE SCALE GENOMIC DNA]</scope>
    <source>
        <strain evidence="1 2">CCMP2467</strain>
    </source>
</reference>
<dbReference type="OrthoDB" id="47374at2759"/>
<sequence length="263" mass="29602">MLFLRYCSLEFDKCLYYYVNSEAKLRAVMIVHVDDFMCAYHIEFDDNIIADMFVWGSTHIVPEGNPGIYKGKEIHLTCGEGRYRYKVTQTAFINGMTSGSVARGDCECGRECHDPCSETPGWEAELMKQFQTDETMQEFDVKEATSMGDVWGASQLLSQQDAAEFEGRNQAESDVNPFLGLGFMRVYSSLSSDAPLTAIATSRDGVLGMAQVKKDGYVQNLVVQPEVESGNQAALNFYKRLGFEVVCEELYRDRLAVRLSKEL</sequence>
<comment type="caution">
    <text evidence="1">The sequence shown here is derived from an EMBL/GenBank/DDBJ whole genome shotgun (WGS) entry which is preliminary data.</text>
</comment>
<protein>
    <submittedName>
        <fullName evidence="1">Uncharacterized protein</fullName>
    </submittedName>
</protein>